<keyword evidence="3" id="KW-1185">Reference proteome</keyword>
<dbReference type="Pfam" id="PF02811">
    <property type="entry name" value="PHP"/>
    <property type="match status" value="1"/>
</dbReference>
<proteinExistence type="predicted"/>
<gene>
    <name evidence="2" type="ORF">caldi_03500</name>
</gene>
<dbReference type="RefSeq" id="WP_264843384.1">
    <property type="nucleotide sequence ID" value="NZ_AP025628.1"/>
</dbReference>
<dbReference type="NCBIfam" id="NF038032">
    <property type="entry name" value="CehA_McbA_metalo"/>
    <property type="match status" value="1"/>
</dbReference>
<dbReference type="EMBL" id="AP025628">
    <property type="protein sequence ID" value="BDG59260.1"/>
    <property type="molecule type" value="Genomic_DNA"/>
</dbReference>
<reference evidence="2" key="1">
    <citation type="submission" date="2022-03" db="EMBL/GenBank/DDBJ databases">
        <title>Complete genome sequence of Caldinitratiruptor microaerophilus.</title>
        <authorList>
            <person name="Mukaiyama R."/>
            <person name="Nishiyama T."/>
            <person name="Ueda K."/>
        </authorList>
    </citation>
    <scope>NUCLEOTIDE SEQUENCE</scope>
    <source>
        <strain evidence="2">JCM 16183</strain>
    </source>
</reference>
<organism evidence="2 3">
    <name type="scientific">Caldinitratiruptor microaerophilus</name>
    <dbReference type="NCBI Taxonomy" id="671077"/>
    <lineage>
        <taxon>Bacteria</taxon>
        <taxon>Bacillati</taxon>
        <taxon>Bacillota</taxon>
        <taxon>Clostridia</taxon>
        <taxon>Eubacteriales</taxon>
        <taxon>Symbiobacteriaceae</taxon>
        <taxon>Caldinitratiruptor</taxon>
    </lineage>
</organism>
<dbReference type="KEGG" id="cmic:caldi_03500"/>
<sequence>MAEPGLPEAPPRMYDATGAIHCHSTYSDGSGTVEEIVSAAQRAGLEYLVMTDHDTLAPLREKGEGWHGRTLVLYGVEISPRHNHYLAYGIEEVPSFHLPPAEFIRAVRELGGVGFLAHPWDYGSPVLGLGEYSWQDWEVDGFTGIEIWNYFSGWVGSITSVWDLVRGLLNWRAVSMDPDPRTLARWDQLALRRPVVGIGGVDAHGIRRRILGVPVTFHPYERAFRTVRTHLLLPRPWAGDVAEDRRQVLGALRHGRAYVANWEQGDPRGFRFLAWAGGRWLGMGDRFPHPGPAGSVHFSVETPRDVPGVRIALFWNGRPMVETDGPVLQGRDAGPGVYRVEVYRRGRGWIYSNPICLEAPMP</sequence>
<evidence type="ECO:0000259" key="1">
    <source>
        <dbReference type="SMART" id="SM00481"/>
    </source>
</evidence>
<dbReference type="SUPFAM" id="SSF89550">
    <property type="entry name" value="PHP domain-like"/>
    <property type="match status" value="1"/>
</dbReference>
<dbReference type="InterPro" id="IPR003141">
    <property type="entry name" value="Pol/His_phosphatase_N"/>
</dbReference>
<dbReference type="SMART" id="SM00481">
    <property type="entry name" value="POLIIIAc"/>
    <property type="match status" value="1"/>
</dbReference>
<feature type="domain" description="Polymerase/histidinol phosphatase N-terminal" evidence="1">
    <location>
        <begin position="18"/>
        <end position="82"/>
    </location>
</feature>
<name>A0AA35CL13_9FIRM</name>
<dbReference type="PANTHER" id="PTHR42924">
    <property type="entry name" value="EXONUCLEASE"/>
    <property type="match status" value="1"/>
</dbReference>
<dbReference type="InterPro" id="IPR016195">
    <property type="entry name" value="Pol/histidinol_Pase-like"/>
</dbReference>
<dbReference type="PANTHER" id="PTHR42924:SF3">
    <property type="entry name" value="POLYMERASE_HISTIDINOL PHOSPHATASE N-TERMINAL DOMAIN-CONTAINING PROTEIN"/>
    <property type="match status" value="1"/>
</dbReference>
<evidence type="ECO:0000313" key="2">
    <source>
        <dbReference type="EMBL" id="BDG59260.1"/>
    </source>
</evidence>
<accession>A0AA35CL13</accession>
<evidence type="ECO:0000313" key="3">
    <source>
        <dbReference type="Proteomes" id="UP001163687"/>
    </source>
</evidence>
<dbReference type="Gene3D" id="3.20.20.140">
    <property type="entry name" value="Metal-dependent hydrolases"/>
    <property type="match status" value="1"/>
</dbReference>
<protein>
    <submittedName>
        <fullName evidence="2">Phosphotransferase</fullName>
    </submittedName>
</protein>
<dbReference type="GO" id="GO:0035312">
    <property type="term" value="F:5'-3' DNA exonuclease activity"/>
    <property type="evidence" value="ECO:0007669"/>
    <property type="project" value="TreeGrafter"/>
</dbReference>
<dbReference type="GO" id="GO:0004534">
    <property type="term" value="F:5'-3' RNA exonuclease activity"/>
    <property type="evidence" value="ECO:0007669"/>
    <property type="project" value="TreeGrafter"/>
</dbReference>
<dbReference type="InterPro" id="IPR052018">
    <property type="entry name" value="PHP_domain"/>
</dbReference>
<dbReference type="AlphaFoldDB" id="A0AA35CL13"/>
<dbReference type="InterPro" id="IPR004013">
    <property type="entry name" value="PHP_dom"/>
</dbReference>
<dbReference type="Proteomes" id="UP001163687">
    <property type="component" value="Chromosome"/>
</dbReference>